<sequence length="126" mass="14347">MKIFIVSHVNNKMLLELFVSLHIFEVLLVIKVHFVFVINPTPNLEMLGLLQVRPHGIMLSISFLDLAPNATNSIGFFKGNIWNALRQQRCVCEVMVQFNLCMEPCWDTQHVHTGASNQTPNGRNCL</sequence>
<keyword evidence="3" id="KW-1185">Reference proteome</keyword>
<reference evidence="2" key="1">
    <citation type="submission" date="2023-05" db="EMBL/GenBank/DDBJ databases">
        <authorList>
            <person name="Huff M."/>
        </authorList>
    </citation>
    <scope>NUCLEOTIDE SEQUENCE</scope>
</reference>
<protein>
    <submittedName>
        <fullName evidence="2">Uncharacterized protein</fullName>
    </submittedName>
</protein>
<gene>
    <name evidence="2" type="ORF">FPE_LOCUS15992</name>
</gene>
<accession>A0AAD1ZKA4</accession>
<keyword evidence="1" id="KW-0812">Transmembrane</keyword>
<dbReference type="EMBL" id="OU503044">
    <property type="protein sequence ID" value="CAI9768562.1"/>
    <property type="molecule type" value="Genomic_DNA"/>
</dbReference>
<feature type="transmembrane region" description="Helical" evidence="1">
    <location>
        <begin position="17"/>
        <end position="38"/>
    </location>
</feature>
<evidence type="ECO:0000256" key="1">
    <source>
        <dbReference type="SAM" id="Phobius"/>
    </source>
</evidence>
<keyword evidence="1" id="KW-0472">Membrane</keyword>
<proteinExistence type="predicted"/>
<evidence type="ECO:0000313" key="2">
    <source>
        <dbReference type="EMBL" id="CAI9768562.1"/>
    </source>
</evidence>
<dbReference type="AlphaFoldDB" id="A0AAD1ZKA4"/>
<dbReference type="Proteomes" id="UP000834106">
    <property type="component" value="Chromosome 9"/>
</dbReference>
<organism evidence="2 3">
    <name type="scientific">Fraxinus pennsylvanica</name>
    <dbReference type="NCBI Taxonomy" id="56036"/>
    <lineage>
        <taxon>Eukaryota</taxon>
        <taxon>Viridiplantae</taxon>
        <taxon>Streptophyta</taxon>
        <taxon>Embryophyta</taxon>
        <taxon>Tracheophyta</taxon>
        <taxon>Spermatophyta</taxon>
        <taxon>Magnoliopsida</taxon>
        <taxon>eudicotyledons</taxon>
        <taxon>Gunneridae</taxon>
        <taxon>Pentapetalae</taxon>
        <taxon>asterids</taxon>
        <taxon>lamiids</taxon>
        <taxon>Lamiales</taxon>
        <taxon>Oleaceae</taxon>
        <taxon>Oleeae</taxon>
        <taxon>Fraxinus</taxon>
    </lineage>
</organism>
<name>A0AAD1ZKA4_9LAMI</name>
<keyword evidence="1" id="KW-1133">Transmembrane helix</keyword>
<evidence type="ECO:0000313" key="3">
    <source>
        <dbReference type="Proteomes" id="UP000834106"/>
    </source>
</evidence>